<feature type="region of interest" description="Disordered" evidence="2">
    <location>
        <begin position="11"/>
        <end position="75"/>
    </location>
</feature>
<organism evidence="4 5">
    <name type="scientific">Tuber magnatum</name>
    <name type="common">white Piedmont truffle</name>
    <dbReference type="NCBI Taxonomy" id="42249"/>
    <lineage>
        <taxon>Eukaryota</taxon>
        <taxon>Fungi</taxon>
        <taxon>Dikarya</taxon>
        <taxon>Ascomycota</taxon>
        <taxon>Pezizomycotina</taxon>
        <taxon>Pezizomycetes</taxon>
        <taxon>Pezizales</taxon>
        <taxon>Tuberaceae</taxon>
        <taxon>Tuber</taxon>
    </lineage>
</organism>
<comment type="caution">
    <text evidence="4">The sequence shown here is derived from an EMBL/GenBank/DDBJ whole genome shotgun (WGS) entry which is preliminary data.</text>
</comment>
<dbReference type="EMBL" id="PYWC01000027">
    <property type="protein sequence ID" value="PWW77069.1"/>
    <property type="molecule type" value="Genomic_DNA"/>
</dbReference>
<evidence type="ECO:0000256" key="2">
    <source>
        <dbReference type="SAM" id="MobiDB-lite"/>
    </source>
</evidence>
<evidence type="ECO:0000313" key="5">
    <source>
        <dbReference type="Proteomes" id="UP000246991"/>
    </source>
</evidence>
<dbReference type="Gene3D" id="3.30.160.60">
    <property type="entry name" value="Classic Zinc Finger"/>
    <property type="match status" value="1"/>
</dbReference>
<feature type="compositionally biased region" description="Polar residues" evidence="2">
    <location>
        <begin position="13"/>
        <end position="25"/>
    </location>
</feature>
<protein>
    <recommendedName>
        <fullName evidence="3">C2H2-type domain-containing protein</fullName>
    </recommendedName>
</protein>
<dbReference type="Pfam" id="PF00096">
    <property type="entry name" value="zf-C2H2"/>
    <property type="match status" value="1"/>
</dbReference>
<keyword evidence="1" id="KW-0862">Zinc</keyword>
<gene>
    <name evidence="4" type="ORF">C7212DRAFT_357241</name>
</gene>
<feature type="domain" description="C2H2-type" evidence="3">
    <location>
        <begin position="111"/>
        <end position="141"/>
    </location>
</feature>
<dbReference type="PROSITE" id="PS50157">
    <property type="entry name" value="ZINC_FINGER_C2H2_2"/>
    <property type="match status" value="1"/>
</dbReference>
<keyword evidence="1" id="KW-0479">Metal-binding</keyword>
<proteinExistence type="predicted"/>
<dbReference type="AlphaFoldDB" id="A0A317SRS1"/>
<dbReference type="Proteomes" id="UP000246991">
    <property type="component" value="Unassembled WGS sequence"/>
</dbReference>
<name>A0A317SRS1_9PEZI</name>
<evidence type="ECO:0000313" key="4">
    <source>
        <dbReference type="EMBL" id="PWW77069.1"/>
    </source>
</evidence>
<accession>A0A317SRS1</accession>
<dbReference type="InterPro" id="IPR013087">
    <property type="entry name" value="Znf_C2H2_type"/>
</dbReference>
<sequence length="192" mass="20813">MSVAIPCIHNFPEGNTNLHPSQQISGDPGTHDHSDRSPEPRLAIFPNTGGSPITLELSSRSGSRDSDGGIETNRSGAINCGNIDAFTQDGSPSSYPNSFATADCDLGSDPLICHICAIRFSRQADLKRHLGTSKVHASPKGPKCPMPGCRGVKRFTRLDNFKAHYVKMHGINRDEADAFIREWRARGGRGME</sequence>
<reference evidence="4 5" key="1">
    <citation type="submission" date="2018-03" db="EMBL/GenBank/DDBJ databases">
        <title>Genomes of Pezizomycetes fungi and the evolution of truffles.</title>
        <authorList>
            <person name="Murat C."/>
            <person name="Payen T."/>
            <person name="Noel B."/>
            <person name="Kuo A."/>
            <person name="Martin F.M."/>
        </authorList>
    </citation>
    <scope>NUCLEOTIDE SEQUENCE [LARGE SCALE GENOMIC DNA]</scope>
    <source>
        <strain evidence="4">091103-1</strain>
    </source>
</reference>
<dbReference type="OrthoDB" id="654211at2759"/>
<feature type="compositionally biased region" description="Basic and acidic residues" evidence="2">
    <location>
        <begin position="29"/>
        <end position="39"/>
    </location>
</feature>
<keyword evidence="1" id="KW-0863">Zinc-finger</keyword>
<dbReference type="SMART" id="SM00355">
    <property type="entry name" value="ZnF_C2H2"/>
    <property type="match status" value="2"/>
</dbReference>
<keyword evidence="5" id="KW-1185">Reference proteome</keyword>
<dbReference type="GO" id="GO:0008270">
    <property type="term" value="F:zinc ion binding"/>
    <property type="evidence" value="ECO:0007669"/>
    <property type="project" value="UniProtKB-KW"/>
</dbReference>
<evidence type="ECO:0000259" key="3">
    <source>
        <dbReference type="PROSITE" id="PS50157"/>
    </source>
</evidence>
<evidence type="ECO:0000256" key="1">
    <source>
        <dbReference type="PROSITE-ProRule" id="PRU00042"/>
    </source>
</evidence>